<dbReference type="Proteomes" id="UP000476338">
    <property type="component" value="Unassembled WGS sequence"/>
</dbReference>
<dbReference type="UniPathway" id="UPA00251">
    <property type="reaction ID" value="UER00324"/>
</dbReference>
<proteinExistence type="inferred from homology"/>
<feature type="transmembrane region" description="Helical" evidence="14">
    <location>
        <begin position="87"/>
        <end position="106"/>
    </location>
</feature>
<comment type="pathway">
    <text evidence="2 14 15">Porphyrin-containing compound metabolism; protoporphyrin-IX biosynthesis; protoporphyrin-IX from protoporphyrinogen-IX: step 1/1.</text>
</comment>
<keyword evidence="17" id="KW-1185">Reference proteome</keyword>
<evidence type="ECO:0000256" key="4">
    <source>
        <dbReference type="ARBA" id="ARBA00017504"/>
    </source>
</evidence>
<reference evidence="16 17" key="1">
    <citation type="submission" date="2019-09" db="EMBL/GenBank/DDBJ databases">
        <authorList>
            <person name="Silva M."/>
            <person name="Pereira G."/>
            <person name="Lopes-Da-Costa L."/>
            <person name="Silva E."/>
        </authorList>
    </citation>
    <scope>NUCLEOTIDE SEQUENCE [LARGE SCALE GENOMIC DNA]</scope>
    <source>
        <strain evidence="16 17">FMV-PI01</strain>
    </source>
</reference>
<reference evidence="16 17" key="2">
    <citation type="submission" date="2020-03" db="EMBL/GenBank/DDBJ databases">
        <title>Campylobacter portucalensis sp. nov., a new species of Campylobacter isolated from the reproductive tract of bulls.</title>
        <authorList>
            <person name="Silva M.F."/>
            <person name="Pereira G."/>
            <person name="Carneiro C."/>
            <person name="Hemphill A."/>
            <person name="Mateus L."/>
            <person name="Lopes-Da-Costa L."/>
            <person name="Silva E."/>
        </authorList>
    </citation>
    <scope>NUCLEOTIDE SEQUENCE [LARGE SCALE GENOMIC DNA]</scope>
    <source>
        <strain evidence="16 17">FMV-PI01</strain>
    </source>
</reference>
<comment type="function">
    <text evidence="14 15">Catalyzes the oxidation of protoporphyrinogen IX to protoporphyrin IX.</text>
</comment>
<comment type="subunit">
    <text evidence="14">Homodimer.</text>
</comment>
<dbReference type="EC" id="1.3.99.-" evidence="14 15"/>
<dbReference type="Pfam" id="PF03653">
    <property type="entry name" value="UPF0093"/>
    <property type="match status" value="1"/>
</dbReference>
<evidence type="ECO:0000256" key="5">
    <source>
        <dbReference type="ARBA" id="ARBA00022475"/>
    </source>
</evidence>
<evidence type="ECO:0000256" key="13">
    <source>
        <dbReference type="ARBA" id="ARBA00048390"/>
    </source>
</evidence>
<dbReference type="EMBL" id="VWSJ01000019">
    <property type="protein sequence ID" value="MSN96578.1"/>
    <property type="molecule type" value="Genomic_DNA"/>
</dbReference>
<dbReference type="GO" id="GO:0005886">
    <property type="term" value="C:plasma membrane"/>
    <property type="evidence" value="ECO:0007669"/>
    <property type="project" value="UniProtKB-SubCell"/>
</dbReference>
<evidence type="ECO:0000256" key="7">
    <source>
        <dbReference type="ARBA" id="ARBA00022692"/>
    </source>
</evidence>
<dbReference type="GO" id="GO:0046872">
    <property type="term" value="F:metal ion binding"/>
    <property type="evidence" value="ECO:0007669"/>
    <property type="project" value="UniProtKB-UniRule"/>
</dbReference>
<feature type="binding site" description="axial binding residue" evidence="14">
    <location>
        <position position="88"/>
    </location>
    <ligand>
        <name>heme</name>
        <dbReference type="ChEBI" id="CHEBI:30413"/>
    </ligand>
    <ligandPart>
        <name>Fe</name>
        <dbReference type="ChEBI" id="CHEBI:18248"/>
    </ligandPart>
</feature>
<keyword evidence="7 14" id="KW-0812">Transmembrane</keyword>
<keyword evidence="9 14" id="KW-1133">Transmembrane helix</keyword>
<dbReference type="AlphaFoldDB" id="A0A6L5WH94"/>
<feature type="transmembrane region" description="Helical" evidence="14">
    <location>
        <begin position="127"/>
        <end position="144"/>
    </location>
</feature>
<keyword evidence="5 14" id="KW-1003">Cell membrane</keyword>
<evidence type="ECO:0000256" key="10">
    <source>
        <dbReference type="ARBA" id="ARBA00023002"/>
    </source>
</evidence>
<sequence>MIGYEWLKFWHFAAFISWMAVLFYQPRLYVYHSENLENKDFIRVIKKQEKMLFHGIGWIAMIITYISAILIIVFYKPDLMKTGYFHIKLLCVVLMSIYHFSMYYFLVKFKNDACRLSGKFFRAYNEIPTIIMFVILWAMLVKPYA</sequence>
<keyword evidence="10 14" id="KW-0560">Oxidoreductase</keyword>
<evidence type="ECO:0000313" key="16">
    <source>
        <dbReference type="EMBL" id="MSN96578.1"/>
    </source>
</evidence>
<comment type="similarity">
    <text evidence="3 14 15">Belongs to the HemJ family.</text>
</comment>
<evidence type="ECO:0000256" key="11">
    <source>
        <dbReference type="ARBA" id="ARBA00023004"/>
    </source>
</evidence>
<comment type="caution">
    <text evidence="16">The sequence shown here is derived from an EMBL/GenBank/DDBJ whole genome shotgun (WGS) entry which is preliminary data.</text>
</comment>
<keyword evidence="12 14" id="KW-0472">Membrane</keyword>
<dbReference type="PIRSF" id="PIRSF004638">
    <property type="entry name" value="UCP004638"/>
    <property type="match status" value="1"/>
</dbReference>
<comment type="catalytic activity">
    <reaction evidence="13 14 15">
        <text>protoporphyrinogen IX + 3 A = protoporphyrin IX + 3 AH2</text>
        <dbReference type="Rhea" id="RHEA:62000"/>
        <dbReference type="ChEBI" id="CHEBI:13193"/>
        <dbReference type="ChEBI" id="CHEBI:17499"/>
        <dbReference type="ChEBI" id="CHEBI:57306"/>
        <dbReference type="ChEBI" id="CHEBI:57307"/>
    </reaction>
</comment>
<comment type="cofactor">
    <cofactor evidence="14 15">
        <name>heme b</name>
        <dbReference type="ChEBI" id="CHEBI:60344"/>
    </cofactor>
    <text evidence="14 15">Binds 1 heme b (iron(II)-protoporphyrin IX) group per subunit.</text>
</comment>
<accession>A0A6L5WH94</accession>
<dbReference type="GO" id="GO:0006782">
    <property type="term" value="P:protoporphyrinogen IX biosynthetic process"/>
    <property type="evidence" value="ECO:0007669"/>
    <property type="project" value="UniProtKB-UniRule"/>
</dbReference>
<dbReference type="GO" id="GO:0070818">
    <property type="term" value="F:protoporphyrinogen oxidase activity"/>
    <property type="evidence" value="ECO:0007669"/>
    <property type="project" value="UniProtKB-UniRule"/>
</dbReference>
<dbReference type="HAMAP" id="MF_02239">
    <property type="entry name" value="HemJ"/>
    <property type="match status" value="1"/>
</dbReference>
<evidence type="ECO:0000256" key="9">
    <source>
        <dbReference type="ARBA" id="ARBA00022989"/>
    </source>
</evidence>
<feature type="transmembrane region" description="Helical" evidence="14">
    <location>
        <begin position="12"/>
        <end position="30"/>
    </location>
</feature>
<evidence type="ECO:0000256" key="15">
    <source>
        <dbReference type="PIRNR" id="PIRNR004638"/>
    </source>
</evidence>
<evidence type="ECO:0000256" key="6">
    <source>
        <dbReference type="ARBA" id="ARBA00022617"/>
    </source>
</evidence>
<dbReference type="PANTHER" id="PTHR40255">
    <property type="entry name" value="UPF0093 MEMBRANE PROTEIN SLR1790"/>
    <property type="match status" value="1"/>
</dbReference>
<feature type="transmembrane region" description="Helical" evidence="14">
    <location>
        <begin position="51"/>
        <end position="75"/>
    </location>
</feature>
<evidence type="ECO:0000256" key="14">
    <source>
        <dbReference type="HAMAP-Rule" id="MF_02239"/>
    </source>
</evidence>
<protein>
    <recommendedName>
        <fullName evidence="4 14">Protoporphyrinogen IX oxidase</fullName>
        <shortName evidence="14">PPO</shortName>
        <ecNumber evidence="14 15">1.3.99.-</ecNumber>
    </recommendedName>
</protein>
<evidence type="ECO:0000256" key="1">
    <source>
        <dbReference type="ARBA" id="ARBA00004651"/>
    </source>
</evidence>
<comment type="subcellular location">
    <subcellularLocation>
        <location evidence="1 14">Cell membrane</location>
        <topology evidence="1 14">Multi-pass membrane protein</topology>
    </subcellularLocation>
</comment>
<keyword evidence="8 14" id="KW-0479">Metal-binding</keyword>
<evidence type="ECO:0000256" key="2">
    <source>
        <dbReference type="ARBA" id="ARBA00005073"/>
    </source>
</evidence>
<gene>
    <name evidence="16" type="ORF">F1B92_05265</name>
</gene>
<keyword evidence="6 14" id="KW-0349">Heme</keyword>
<organism evidence="16 17">
    <name type="scientific">Campylobacter portucalensis</name>
    <dbReference type="NCBI Taxonomy" id="2608384"/>
    <lineage>
        <taxon>Bacteria</taxon>
        <taxon>Pseudomonadati</taxon>
        <taxon>Campylobacterota</taxon>
        <taxon>Epsilonproteobacteria</taxon>
        <taxon>Campylobacterales</taxon>
        <taxon>Campylobacteraceae</taxon>
        <taxon>Campylobacter</taxon>
    </lineage>
</organism>
<keyword evidence="11 14" id="KW-0408">Iron</keyword>
<dbReference type="PANTHER" id="PTHR40255:SF1">
    <property type="entry name" value="PROTOPORPHYRINOGEN IX OXIDASE"/>
    <property type="match status" value="1"/>
</dbReference>
<feature type="binding site" description="axial binding residue" evidence="14">
    <location>
        <position position="11"/>
    </location>
    <ligand>
        <name>heme</name>
        <dbReference type="ChEBI" id="CHEBI:30413"/>
    </ligand>
    <ligandPart>
        <name>Fe</name>
        <dbReference type="ChEBI" id="CHEBI:18248"/>
    </ligandPart>
</feature>
<dbReference type="InterPro" id="IPR005265">
    <property type="entry name" value="HemJ-like"/>
</dbReference>
<evidence type="ECO:0000256" key="8">
    <source>
        <dbReference type="ARBA" id="ARBA00022723"/>
    </source>
</evidence>
<evidence type="ECO:0000256" key="12">
    <source>
        <dbReference type="ARBA" id="ARBA00023136"/>
    </source>
</evidence>
<evidence type="ECO:0000313" key="17">
    <source>
        <dbReference type="Proteomes" id="UP000476338"/>
    </source>
</evidence>
<name>A0A6L5WH94_9BACT</name>
<evidence type="ECO:0000256" key="3">
    <source>
        <dbReference type="ARBA" id="ARBA00006501"/>
    </source>
</evidence>